<dbReference type="RefSeq" id="XP_016765356.1">
    <property type="nucleotide sequence ID" value="XM_016910159.1"/>
</dbReference>
<sequence length="71" mass="8123">PITNNVANQHREETCIAITSERKCFHPGNSFVKRSLRPFEWQVSHIKGTIHVPRLGNERLLNEAAALAYVR</sequence>
<dbReference type="AlphaFoldDB" id="N1QJ69"/>
<dbReference type="EMBL" id="KB456260">
    <property type="protein sequence ID" value="EMF17235.1"/>
    <property type="molecule type" value="Genomic_DNA"/>
</dbReference>
<evidence type="ECO:0000313" key="2">
    <source>
        <dbReference type="Proteomes" id="UP000016931"/>
    </source>
</evidence>
<protein>
    <submittedName>
        <fullName evidence="1">Uncharacterized protein</fullName>
    </submittedName>
</protein>
<gene>
    <name evidence="1" type="ORF">SEPMUDRAFT_77274</name>
</gene>
<accession>N1QJ69</accession>
<keyword evidence="2" id="KW-1185">Reference proteome</keyword>
<dbReference type="OrthoDB" id="2906425at2759"/>
<dbReference type="Proteomes" id="UP000016931">
    <property type="component" value="Unassembled WGS sequence"/>
</dbReference>
<dbReference type="HOGENOM" id="CLU_2747169_0_0_1"/>
<organism evidence="1 2">
    <name type="scientific">Sphaerulina musiva (strain SO2202)</name>
    <name type="common">Poplar stem canker fungus</name>
    <name type="synonym">Septoria musiva</name>
    <dbReference type="NCBI Taxonomy" id="692275"/>
    <lineage>
        <taxon>Eukaryota</taxon>
        <taxon>Fungi</taxon>
        <taxon>Dikarya</taxon>
        <taxon>Ascomycota</taxon>
        <taxon>Pezizomycotina</taxon>
        <taxon>Dothideomycetes</taxon>
        <taxon>Dothideomycetidae</taxon>
        <taxon>Mycosphaerellales</taxon>
        <taxon>Mycosphaerellaceae</taxon>
        <taxon>Sphaerulina</taxon>
    </lineage>
</organism>
<dbReference type="GeneID" id="27907296"/>
<proteinExistence type="predicted"/>
<reference evidence="1 2" key="1">
    <citation type="journal article" date="2012" name="PLoS Pathog.">
        <title>Diverse lifestyles and strategies of plant pathogenesis encoded in the genomes of eighteen Dothideomycetes fungi.</title>
        <authorList>
            <person name="Ohm R.A."/>
            <person name="Feau N."/>
            <person name="Henrissat B."/>
            <person name="Schoch C.L."/>
            <person name="Horwitz B.A."/>
            <person name="Barry K.W."/>
            <person name="Condon B.J."/>
            <person name="Copeland A.C."/>
            <person name="Dhillon B."/>
            <person name="Glaser F."/>
            <person name="Hesse C.N."/>
            <person name="Kosti I."/>
            <person name="LaButti K."/>
            <person name="Lindquist E.A."/>
            <person name="Lucas S."/>
            <person name="Salamov A.A."/>
            <person name="Bradshaw R.E."/>
            <person name="Ciuffetti L."/>
            <person name="Hamelin R.C."/>
            <person name="Kema G.H.J."/>
            <person name="Lawrence C."/>
            <person name="Scott J.A."/>
            <person name="Spatafora J.W."/>
            <person name="Turgeon B.G."/>
            <person name="de Wit P.J.G.M."/>
            <person name="Zhong S."/>
            <person name="Goodwin S.B."/>
            <person name="Grigoriev I.V."/>
        </authorList>
    </citation>
    <scope>NUCLEOTIDE SEQUENCE [LARGE SCALE GENOMIC DNA]</scope>
    <source>
        <strain evidence="1 2">SO2202</strain>
    </source>
</reference>
<name>N1QJ69_SPHMS</name>
<dbReference type="STRING" id="692275.N1QJ69"/>
<evidence type="ECO:0000313" key="1">
    <source>
        <dbReference type="EMBL" id="EMF17235.1"/>
    </source>
</evidence>
<feature type="non-terminal residue" evidence="1">
    <location>
        <position position="1"/>
    </location>
</feature>